<dbReference type="Pfam" id="PF26031">
    <property type="entry name" value="IREH1"/>
    <property type="match status" value="1"/>
</dbReference>
<keyword evidence="17" id="KW-1185">Reference proteome</keyword>
<feature type="compositionally biased region" description="Polar residues" evidence="14">
    <location>
        <begin position="445"/>
        <end position="454"/>
    </location>
</feature>
<feature type="region of interest" description="Disordered" evidence="14">
    <location>
        <begin position="624"/>
        <end position="655"/>
    </location>
</feature>
<evidence type="ECO:0000256" key="12">
    <source>
        <dbReference type="ARBA" id="ARBA00047899"/>
    </source>
</evidence>
<evidence type="ECO:0000256" key="8">
    <source>
        <dbReference type="ARBA" id="ARBA00022771"/>
    </source>
</evidence>
<dbReference type="GO" id="GO:0005524">
    <property type="term" value="F:ATP binding"/>
    <property type="evidence" value="ECO:0007669"/>
    <property type="project" value="UniProtKB-KW"/>
</dbReference>
<dbReference type="EC" id="2.7.11.1" evidence="2"/>
<feature type="compositionally biased region" description="Basic and acidic residues" evidence="14">
    <location>
        <begin position="98"/>
        <end position="107"/>
    </location>
</feature>
<dbReference type="Gene3D" id="3.30.200.20">
    <property type="entry name" value="Phosphorylase Kinase, domain 1"/>
    <property type="match status" value="1"/>
</dbReference>
<feature type="domain" description="Protein kinase" evidence="15">
    <location>
        <begin position="668"/>
        <end position="958"/>
    </location>
</feature>
<feature type="compositionally biased region" description="Basic and acidic residues" evidence="14">
    <location>
        <begin position="355"/>
        <end position="366"/>
    </location>
</feature>
<keyword evidence="6" id="KW-0479">Metal-binding</keyword>
<evidence type="ECO:0000256" key="11">
    <source>
        <dbReference type="ARBA" id="ARBA00022840"/>
    </source>
</evidence>
<dbReference type="GO" id="GO:0004674">
    <property type="term" value="F:protein serine/threonine kinase activity"/>
    <property type="evidence" value="ECO:0007669"/>
    <property type="project" value="UniProtKB-KW"/>
</dbReference>
<feature type="region of interest" description="Disordered" evidence="14">
    <location>
        <begin position="308"/>
        <end position="366"/>
    </location>
</feature>
<organism evidence="16 17">
    <name type="scientific">Spirodela intermedia</name>
    <name type="common">Intermediate duckweed</name>
    <dbReference type="NCBI Taxonomy" id="51605"/>
    <lineage>
        <taxon>Eukaryota</taxon>
        <taxon>Viridiplantae</taxon>
        <taxon>Streptophyta</taxon>
        <taxon>Embryophyta</taxon>
        <taxon>Tracheophyta</taxon>
        <taxon>Spermatophyta</taxon>
        <taxon>Magnoliopsida</taxon>
        <taxon>Liliopsida</taxon>
        <taxon>Araceae</taxon>
        <taxon>Lemnoideae</taxon>
        <taxon>Spirodela</taxon>
    </lineage>
</organism>
<dbReference type="SUPFAM" id="SSF56112">
    <property type="entry name" value="Protein kinase-like (PK-like)"/>
    <property type="match status" value="1"/>
</dbReference>
<keyword evidence="4" id="KW-0597">Phosphoprotein</keyword>
<evidence type="ECO:0000256" key="7">
    <source>
        <dbReference type="ARBA" id="ARBA00022741"/>
    </source>
</evidence>
<evidence type="ECO:0000256" key="1">
    <source>
        <dbReference type="ARBA" id="ARBA00009903"/>
    </source>
</evidence>
<dbReference type="CDD" id="cd05579">
    <property type="entry name" value="STKc_MAST_like"/>
    <property type="match status" value="1"/>
</dbReference>
<dbReference type="EMBL" id="LR746273">
    <property type="protein sequence ID" value="CAA7404267.1"/>
    <property type="molecule type" value="Genomic_DNA"/>
</dbReference>
<feature type="compositionally biased region" description="Basic and acidic residues" evidence="14">
    <location>
        <begin position="52"/>
        <end position="68"/>
    </location>
</feature>
<dbReference type="OrthoDB" id="162894at2759"/>
<dbReference type="GO" id="GO:0035556">
    <property type="term" value="P:intracellular signal transduction"/>
    <property type="evidence" value="ECO:0007669"/>
    <property type="project" value="TreeGrafter"/>
</dbReference>
<keyword evidence="10" id="KW-0862">Zinc</keyword>
<evidence type="ECO:0000313" key="16">
    <source>
        <dbReference type="EMBL" id="CAA7404267.1"/>
    </source>
</evidence>
<feature type="compositionally biased region" description="Basic and acidic residues" evidence="14">
    <location>
        <begin position="624"/>
        <end position="636"/>
    </location>
</feature>
<evidence type="ECO:0000256" key="14">
    <source>
        <dbReference type="SAM" id="MobiDB-lite"/>
    </source>
</evidence>
<feature type="region of interest" description="Disordered" evidence="14">
    <location>
        <begin position="1"/>
        <end position="71"/>
    </location>
</feature>
<keyword evidence="3" id="KW-0723">Serine/threonine-protein kinase</keyword>
<comment type="similarity">
    <text evidence="1">Belongs to the protein kinase superfamily. AGC Ser/Thr protein kinase family.</text>
</comment>
<dbReference type="InterPro" id="IPR000719">
    <property type="entry name" value="Prot_kinase_dom"/>
</dbReference>
<evidence type="ECO:0000256" key="2">
    <source>
        <dbReference type="ARBA" id="ARBA00012513"/>
    </source>
</evidence>
<feature type="region of interest" description="Disordered" evidence="14">
    <location>
        <begin position="445"/>
        <end position="468"/>
    </location>
</feature>
<feature type="compositionally biased region" description="Polar residues" evidence="14">
    <location>
        <begin position="991"/>
        <end position="1014"/>
    </location>
</feature>
<feature type="region of interest" description="Disordered" evidence="14">
    <location>
        <begin position="89"/>
        <end position="108"/>
    </location>
</feature>
<evidence type="ECO:0000256" key="10">
    <source>
        <dbReference type="ARBA" id="ARBA00022833"/>
    </source>
</evidence>
<dbReference type="FunFam" id="3.30.200.20:FF:000147">
    <property type="entry name" value="probable serine/threonine protein kinase IREH1"/>
    <property type="match status" value="1"/>
</dbReference>
<evidence type="ECO:0000259" key="15">
    <source>
        <dbReference type="PROSITE" id="PS50011"/>
    </source>
</evidence>
<feature type="compositionally biased region" description="Low complexity" evidence="14">
    <location>
        <begin position="455"/>
        <end position="467"/>
    </location>
</feature>
<dbReference type="Gene3D" id="1.10.510.10">
    <property type="entry name" value="Transferase(Phosphotransferase) domain 1"/>
    <property type="match status" value="1"/>
</dbReference>
<dbReference type="PROSITE" id="PS50011">
    <property type="entry name" value="PROTEIN_KINASE_DOM"/>
    <property type="match status" value="1"/>
</dbReference>
<dbReference type="PROSITE" id="PS00108">
    <property type="entry name" value="PROTEIN_KINASE_ST"/>
    <property type="match status" value="1"/>
</dbReference>
<sequence length="1077" mass="119878">MVEMDRGDIPSGLNRIKTRRVPLEDSSGGDDSPARPVARLDERAASGARGPRTSDDSTGSRRSGDAKGFRKGKKIARWLSSYLTVNNSNKISGNSPELETKKPEVKMPRKGLVGSKQSVDLEDVTRKRSMYGSNFMKKMPEGKKSFSHELGPRGGIRPSQPRARSYSDLKELLGSLHSKCHAAKEVVNVELAAFASDVAEILEEDLLSETKGPTKDLLLLAQNCIEMSCNEFREICEGIVQELAERRLHCQAEVLKQLFTRMLFIVTRYTRLLQFQKDGGVISEDSLHKFRECLESIPVIEMGWSQKPGKPAAGWTETPSQINTRPNQYPKLPEIASDPTKNYGMDGMKSFPPQPHEDSLPGEGSMRHNLESLHEQEESSEELDEVICRICEVYVPTANLESHSYICAYADKCDLEGLDVDDRLAKMSELLEQICESHAQNINPSCSSPETSRIQNVSSVNGSNNQSPKVVEWHNKGLEGMFEDLHEMDTAFLDDSQSSNFNNLKGCLSMKLGSSVAFSSNESMTPASSTSTPRANHFDLFWLEHGNPSHLEDANQINKLAQIARKVENIDLKMGGGLEHLKTCIHNVCNVLYHNKKKGLVVDTFGSRLKNLLEGKYRLAMEHADHKGSDEARQLEEGGGCSTDHSFQSTTSTPSYLSHKERTSIDDFDVIKPISRGAFGEVFLARKRTTGDLFAIKVLKKLHMIRKNDIERILAERNILITVRNPFVVRFFYSFTCRDNLYLVMEYLNGGDLYSLLRKVGCLEEDIARVYIAELVLALEYLHSLGIVHRDLKPDNILIARDGHIKLTDFGLSQIGLINTAVDLSGSGKSNSMLLDPQDVHDSTEDACKEQKGSRHSAVGTPDYLAPEILLGAEHGNAADWWSVGIILFEFLTGIPPFTAELPERIFENILNRKIPWPDIPSEMSLEAKDLIERLLIQDPDLRLGANGASEVKAHPFFRTVDWGNLALQKAAFIPNPDSADDTSYFLSRYSSTSLQTPEDPNSSDCPSEATDSSSHYEVDQSCEWRDLSSSPRVDLSGINFSFKNLSQLASMNYDVLLQSGRLPKSSSPLKGPSSQP</sequence>
<comment type="catalytic activity">
    <reaction evidence="12">
        <text>L-threonyl-[protein] + ATP = O-phospho-L-threonyl-[protein] + ADP + H(+)</text>
        <dbReference type="Rhea" id="RHEA:46608"/>
        <dbReference type="Rhea" id="RHEA-COMP:11060"/>
        <dbReference type="Rhea" id="RHEA-COMP:11605"/>
        <dbReference type="ChEBI" id="CHEBI:15378"/>
        <dbReference type="ChEBI" id="CHEBI:30013"/>
        <dbReference type="ChEBI" id="CHEBI:30616"/>
        <dbReference type="ChEBI" id="CHEBI:61977"/>
        <dbReference type="ChEBI" id="CHEBI:456216"/>
        <dbReference type="EC" id="2.7.11.1"/>
    </reaction>
</comment>
<dbReference type="GO" id="GO:0008270">
    <property type="term" value="F:zinc ion binding"/>
    <property type="evidence" value="ECO:0007669"/>
    <property type="project" value="UniProtKB-KW"/>
</dbReference>
<accession>A0A7I8L2M0</accession>
<dbReference type="PANTHER" id="PTHR24356:SF354">
    <property type="entry name" value="SERINE_THREONINE PROTEIN KINASE IRE4-RELATED"/>
    <property type="match status" value="1"/>
</dbReference>
<dbReference type="Proteomes" id="UP000663760">
    <property type="component" value="Chromosome 10"/>
</dbReference>
<feature type="region of interest" description="Disordered" evidence="14">
    <location>
        <begin position="991"/>
        <end position="1018"/>
    </location>
</feature>
<evidence type="ECO:0000256" key="6">
    <source>
        <dbReference type="ARBA" id="ARBA00022723"/>
    </source>
</evidence>
<keyword evidence="9" id="KW-0418">Kinase</keyword>
<evidence type="ECO:0000256" key="5">
    <source>
        <dbReference type="ARBA" id="ARBA00022679"/>
    </source>
</evidence>
<keyword evidence="11" id="KW-0067">ATP-binding</keyword>
<keyword evidence="8" id="KW-0863">Zinc-finger</keyword>
<proteinExistence type="inferred from homology"/>
<evidence type="ECO:0000256" key="13">
    <source>
        <dbReference type="ARBA" id="ARBA00048679"/>
    </source>
</evidence>
<name>A0A7I8L2M0_SPIIN</name>
<dbReference type="InterPro" id="IPR058783">
    <property type="entry name" value="IREH1/IRE-like_N"/>
</dbReference>
<evidence type="ECO:0000256" key="3">
    <source>
        <dbReference type="ARBA" id="ARBA00022527"/>
    </source>
</evidence>
<reference evidence="16" key="1">
    <citation type="submission" date="2020-02" db="EMBL/GenBank/DDBJ databases">
        <authorList>
            <person name="Scholz U."/>
            <person name="Mascher M."/>
            <person name="Fiebig A."/>
        </authorList>
    </citation>
    <scope>NUCLEOTIDE SEQUENCE</scope>
</reference>
<dbReference type="InterPro" id="IPR008271">
    <property type="entry name" value="Ser/Thr_kinase_AS"/>
</dbReference>
<dbReference type="InterPro" id="IPR050236">
    <property type="entry name" value="Ser_Thr_kinase_AGC"/>
</dbReference>
<dbReference type="PANTHER" id="PTHR24356">
    <property type="entry name" value="SERINE/THREONINE-PROTEIN KINASE"/>
    <property type="match status" value="1"/>
</dbReference>
<feature type="region of interest" description="Disordered" evidence="14">
    <location>
        <begin position="135"/>
        <end position="162"/>
    </location>
</feature>
<dbReference type="Pfam" id="PF00069">
    <property type="entry name" value="Pkinase"/>
    <property type="match status" value="1"/>
</dbReference>
<feature type="compositionally biased region" description="Polar residues" evidence="14">
    <location>
        <begin position="317"/>
        <end position="327"/>
    </location>
</feature>
<keyword evidence="7" id="KW-0547">Nucleotide-binding</keyword>
<feature type="compositionally biased region" description="Basic and acidic residues" evidence="14">
    <location>
        <begin position="138"/>
        <end position="151"/>
    </location>
</feature>
<dbReference type="InterPro" id="IPR011009">
    <property type="entry name" value="Kinase-like_dom_sf"/>
</dbReference>
<feature type="compositionally biased region" description="Polar residues" evidence="14">
    <location>
        <begin position="643"/>
        <end position="655"/>
    </location>
</feature>
<comment type="catalytic activity">
    <reaction evidence="13">
        <text>L-seryl-[protein] + ATP = O-phospho-L-seryl-[protein] + ADP + H(+)</text>
        <dbReference type="Rhea" id="RHEA:17989"/>
        <dbReference type="Rhea" id="RHEA-COMP:9863"/>
        <dbReference type="Rhea" id="RHEA-COMP:11604"/>
        <dbReference type="ChEBI" id="CHEBI:15378"/>
        <dbReference type="ChEBI" id="CHEBI:29999"/>
        <dbReference type="ChEBI" id="CHEBI:30616"/>
        <dbReference type="ChEBI" id="CHEBI:83421"/>
        <dbReference type="ChEBI" id="CHEBI:456216"/>
        <dbReference type="EC" id="2.7.11.1"/>
    </reaction>
</comment>
<gene>
    <name evidence="16" type="ORF">SI8410_10014945</name>
</gene>
<dbReference type="FunFam" id="1.10.510.10:FF:000446">
    <property type="entry name" value="Microtubule associated serine/threonine kinase 2"/>
    <property type="match status" value="1"/>
</dbReference>
<dbReference type="SMART" id="SM00220">
    <property type="entry name" value="S_TKc"/>
    <property type="match status" value="1"/>
</dbReference>
<evidence type="ECO:0000313" key="17">
    <source>
        <dbReference type="Proteomes" id="UP000663760"/>
    </source>
</evidence>
<evidence type="ECO:0000256" key="9">
    <source>
        <dbReference type="ARBA" id="ARBA00022777"/>
    </source>
</evidence>
<dbReference type="AlphaFoldDB" id="A0A7I8L2M0"/>
<evidence type="ECO:0000256" key="4">
    <source>
        <dbReference type="ARBA" id="ARBA00022553"/>
    </source>
</evidence>
<keyword evidence="5" id="KW-0808">Transferase</keyword>
<protein>
    <recommendedName>
        <fullName evidence="2">non-specific serine/threonine protein kinase</fullName>
        <ecNumber evidence="2">2.7.11.1</ecNumber>
    </recommendedName>
</protein>